<keyword evidence="1" id="KW-0540">Nuclease</keyword>
<dbReference type="Proteomes" id="UP000005942">
    <property type="component" value="Unassembled WGS sequence"/>
</dbReference>
<dbReference type="AlphaFoldDB" id="E1LC55"/>
<evidence type="ECO:0000313" key="2">
    <source>
        <dbReference type="Proteomes" id="UP000005942"/>
    </source>
</evidence>
<proteinExistence type="predicted"/>
<dbReference type="GO" id="GO:0004519">
    <property type="term" value="F:endonuclease activity"/>
    <property type="evidence" value="ECO:0007669"/>
    <property type="project" value="UniProtKB-KW"/>
</dbReference>
<name>E1LC55_9FIRM</name>
<evidence type="ECO:0000313" key="1">
    <source>
        <dbReference type="EMBL" id="EFL57885.1"/>
    </source>
</evidence>
<accession>E1LC55</accession>
<protein>
    <submittedName>
        <fullName evidence="1">LlaJI restriction endonuclease</fullName>
    </submittedName>
</protein>
<organism evidence="1 2">
    <name type="scientific">Veillonella atypica ACS-134-V-Col7a</name>
    <dbReference type="NCBI Taxonomy" id="866778"/>
    <lineage>
        <taxon>Bacteria</taxon>
        <taxon>Bacillati</taxon>
        <taxon>Bacillota</taxon>
        <taxon>Negativicutes</taxon>
        <taxon>Veillonellales</taxon>
        <taxon>Veillonellaceae</taxon>
        <taxon>Veillonella</taxon>
    </lineage>
</organism>
<reference evidence="1 2" key="1">
    <citation type="submission" date="2010-08" db="EMBL/GenBank/DDBJ databases">
        <authorList>
            <person name="Durkin A.S."/>
            <person name="Madupu R."/>
            <person name="Torralba M."/>
            <person name="Gillis M."/>
            <person name="Methe B."/>
            <person name="Sutton G."/>
            <person name="Nelson K.E."/>
        </authorList>
    </citation>
    <scope>NUCLEOTIDE SEQUENCE [LARGE SCALE GENOMIC DNA]</scope>
    <source>
        <strain evidence="1 2">ACS-134-V-Col7a</strain>
    </source>
</reference>
<dbReference type="EMBL" id="AEDS01000047">
    <property type="protein sequence ID" value="EFL57885.1"/>
    <property type="molecule type" value="Genomic_DNA"/>
</dbReference>
<comment type="caution">
    <text evidence="1">The sequence shown here is derived from an EMBL/GenBank/DDBJ whole genome shotgun (WGS) entry which is preliminary data.</text>
</comment>
<dbReference type="RefSeq" id="WP_005380611.1">
    <property type="nucleotide sequence ID" value="NZ_AEDS01000047.1"/>
</dbReference>
<sequence length="405" mass="48220">MIVTKTKRVIYGNEGKVVPKGIEVDLAKRDIYIQDSLNGEEEILNFTGIIIEDKQIFVSFPKQYIPNKKDISSDIELLLATLIRHKQENQDLYINKSINLKTNFPFNAFSEIFDYYKKYGVYKEDNTKIQKGYSGKVAWKNTIQSSKKVISKNGLIFLPLQIKIIDRKDTLLSEFMIYAIDYTLELFYTLWKKPLINGYILQKKYINNKAYVIEQLHSIEKNLYKDMHKRLVSSLIDFYENITSGGQYFIKHYSFNSIWEDMVEKYLNYNFIGVDNKKLRFQISLHKRNNFKKSIFYPNLVNKSQNIQPDHYLIDDEFQYIFDSKYYNEINGINYKQIVYYFCLKNYQLGSLKHRQTINALILPGNSRQQIHFQFNPTYNNDESDFYIIECYLNIKDVMKAYTRS</sequence>
<gene>
    <name evidence="1" type="ORF">HMPREF9684_0545</name>
</gene>
<keyword evidence="1" id="KW-0378">Hydrolase</keyword>
<keyword evidence="1" id="KW-0255">Endonuclease</keyword>